<reference evidence="2 3" key="1">
    <citation type="journal article" date="2009" name="Nature">
        <title>The Sorghum bicolor genome and the diversification of grasses.</title>
        <authorList>
            <person name="Paterson A.H."/>
            <person name="Bowers J.E."/>
            <person name="Bruggmann R."/>
            <person name="Dubchak I."/>
            <person name="Grimwood J."/>
            <person name="Gundlach H."/>
            <person name="Haberer G."/>
            <person name="Hellsten U."/>
            <person name="Mitros T."/>
            <person name="Poliakov A."/>
            <person name="Schmutz J."/>
            <person name="Spannagl M."/>
            <person name="Tang H."/>
            <person name="Wang X."/>
            <person name="Wicker T."/>
            <person name="Bharti A.K."/>
            <person name="Chapman J."/>
            <person name="Feltus F.A."/>
            <person name="Gowik U."/>
            <person name="Grigoriev I.V."/>
            <person name="Lyons E."/>
            <person name="Maher C.A."/>
            <person name="Martis M."/>
            <person name="Narechania A."/>
            <person name="Otillar R.P."/>
            <person name="Penning B.W."/>
            <person name="Salamov A.A."/>
            <person name="Wang Y."/>
            <person name="Zhang L."/>
            <person name="Carpita N.C."/>
            <person name="Freeling M."/>
            <person name="Gingle A.R."/>
            <person name="Hash C.T."/>
            <person name="Keller B."/>
            <person name="Klein P."/>
            <person name="Kresovich S."/>
            <person name="McCann M.C."/>
            <person name="Ming R."/>
            <person name="Peterson D.G."/>
            <person name="Mehboob-ur-Rahman"/>
            <person name="Ware D."/>
            <person name="Westhoff P."/>
            <person name="Mayer K.F."/>
            <person name="Messing J."/>
            <person name="Rokhsar D.S."/>
        </authorList>
    </citation>
    <scope>NUCLEOTIDE SEQUENCE [LARGE SCALE GENOMIC DNA]</scope>
    <source>
        <strain evidence="3">cv. BTx623</strain>
    </source>
</reference>
<organism evidence="2 3">
    <name type="scientific">Sorghum bicolor</name>
    <name type="common">Sorghum</name>
    <name type="synonym">Sorghum vulgare</name>
    <dbReference type="NCBI Taxonomy" id="4558"/>
    <lineage>
        <taxon>Eukaryota</taxon>
        <taxon>Viridiplantae</taxon>
        <taxon>Streptophyta</taxon>
        <taxon>Embryophyta</taxon>
        <taxon>Tracheophyta</taxon>
        <taxon>Spermatophyta</taxon>
        <taxon>Magnoliopsida</taxon>
        <taxon>Liliopsida</taxon>
        <taxon>Poales</taxon>
        <taxon>Poaceae</taxon>
        <taxon>PACMAD clade</taxon>
        <taxon>Panicoideae</taxon>
        <taxon>Andropogonodae</taxon>
        <taxon>Andropogoneae</taxon>
        <taxon>Sorghinae</taxon>
        <taxon>Sorghum</taxon>
    </lineage>
</organism>
<proteinExistence type="predicted"/>
<dbReference type="AlphaFoldDB" id="A0A194YPS2"/>
<reference evidence="3" key="2">
    <citation type="journal article" date="2018" name="Plant J.">
        <title>The Sorghum bicolor reference genome: improved assembly, gene annotations, a transcriptome atlas, and signatures of genome organization.</title>
        <authorList>
            <person name="McCormick R.F."/>
            <person name="Truong S.K."/>
            <person name="Sreedasyam A."/>
            <person name="Jenkins J."/>
            <person name="Shu S."/>
            <person name="Sims D."/>
            <person name="Kennedy M."/>
            <person name="Amirebrahimi M."/>
            <person name="Weers B.D."/>
            <person name="McKinley B."/>
            <person name="Mattison A."/>
            <person name="Morishige D.T."/>
            <person name="Grimwood J."/>
            <person name="Schmutz J."/>
            <person name="Mullet J.E."/>
        </authorList>
    </citation>
    <scope>NUCLEOTIDE SEQUENCE [LARGE SCALE GENOMIC DNA]</scope>
    <source>
        <strain evidence="3">cv. BTx623</strain>
    </source>
</reference>
<feature type="region of interest" description="Disordered" evidence="1">
    <location>
        <begin position="1"/>
        <end position="48"/>
    </location>
</feature>
<accession>A0A194YPS2</accession>
<protein>
    <submittedName>
        <fullName evidence="2">Uncharacterized protein</fullName>
    </submittedName>
</protein>
<gene>
    <name evidence="2" type="ORF">SORBI_3004G096000</name>
</gene>
<feature type="compositionally biased region" description="Low complexity" evidence="1">
    <location>
        <begin position="27"/>
        <end position="40"/>
    </location>
</feature>
<sequence>MSGPTYPSSSLMVAPTRHRRRRRHRSSTSPSTPTLRQLSSASPSPSVTLMLMPSQADAPRRGCVSRRSAWRACSSSSSLRVFFFLPQLYYRTDIYTAYIGQTNRRKF</sequence>
<dbReference type="EMBL" id="CM000763">
    <property type="protein sequence ID" value="KXG29830.1"/>
    <property type="molecule type" value="Genomic_DNA"/>
</dbReference>
<dbReference type="Gramene" id="KXG29830">
    <property type="protein sequence ID" value="KXG29830"/>
    <property type="gene ID" value="SORBI_3004G096000"/>
</dbReference>
<evidence type="ECO:0000313" key="2">
    <source>
        <dbReference type="EMBL" id="KXG29830.1"/>
    </source>
</evidence>
<evidence type="ECO:0000313" key="3">
    <source>
        <dbReference type="Proteomes" id="UP000000768"/>
    </source>
</evidence>
<evidence type="ECO:0000256" key="1">
    <source>
        <dbReference type="SAM" id="MobiDB-lite"/>
    </source>
</evidence>
<dbReference type="InParanoid" id="A0A194YPS2"/>
<name>A0A194YPS2_SORBI</name>
<feature type="compositionally biased region" description="Basic residues" evidence="1">
    <location>
        <begin position="16"/>
        <end position="26"/>
    </location>
</feature>
<keyword evidence="3" id="KW-1185">Reference proteome</keyword>
<dbReference type="Proteomes" id="UP000000768">
    <property type="component" value="Chromosome 4"/>
</dbReference>
<feature type="compositionally biased region" description="Polar residues" evidence="1">
    <location>
        <begin position="1"/>
        <end position="11"/>
    </location>
</feature>